<reference evidence="2 3" key="1">
    <citation type="journal article" date="2019" name="Int. J. Syst. Evol. Microbiol.">
        <title>The Global Catalogue of Microorganisms (GCM) 10K type strain sequencing project: providing services to taxonomists for standard genome sequencing and annotation.</title>
        <authorList>
            <consortium name="The Broad Institute Genomics Platform"/>
            <consortium name="The Broad Institute Genome Sequencing Center for Infectious Disease"/>
            <person name="Wu L."/>
            <person name="Ma J."/>
        </authorList>
    </citation>
    <scope>NUCLEOTIDE SEQUENCE [LARGE SCALE GENOMIC DNA]</scope>
    <source>
        <strain evidence="2 3">JCM 9383</strain>
    </source>
</reference>
<organism evidence="2 3">
    <name type="scientific">Saccharopolyspora taberi</name>
    <dbReference type="NCBI Taxonomy" id="60895"/>
    <lineage>
        <taxon>Bacteria</taxon>
        <taxon>Bacillati</taxon>
        <taxon>Actinomycetota</taxon>
        <taxon>Actinomycetes</taxon>
        <taxon>Pseudonocardiales</taxon>
        <taxon>Pseudonocardiaceae</taxon>
        <taxon>Saccharopolyspora</taxon>
    </lineage>
</organism>
<evidence type="ECO:0000313" key="2">
    <source>
        <dbReference type="EMBL" id="GAA2780445.1"/>
    </source>
</evidence>
<dbReference type="Proteomes" id="UP001500979">
    <property type="component" value="Unassembled WGS sequence"/>
</dbReference>
<gene>
    <name evidence="2" type="ORF">GCM10010470_12770</name>
</gene>
<evidence type="ECO:0000256" key="1">
    <source>
        <dbReference type="SAM" id="SignalP"/>
    </source>
</evidence>
<dbReference type="EMBL" id="BAAAUX010000006">
    <property type="protein sequence ID" value="GAA2780445.1"/>
    <property type="molecule type" value="Genomic_DNA"/>
</dbReference>
<keyword evidence="3" id="KW-1185">Reference proteome</keyword>
<dbReference type="RefSeq" id="WP_344678481.1">
    <property type="nucleotide sequence ID" value="NZ_BAAAUX010000006.1"/>
</dbReference>
<name>A0ABN3V6B4_9PSEU</name>
<evidence type="ECO:0008006" key="4">
    <source>
        <dbReference type="Google" id="ProtNLM"/>
    </source>
</evidence>
<proteinExistence type="predicted"/>
<comment type="caution">
    <text evidence="2">The sequence shown here is derived from an EMBL/GenBank/DDBJ whole genome shotgun (WGS) entry which is preliminary data.</text>
</comment>
<feature type="signal peptide" evidence="1">
    <location>
        <begin position="1"/>
        <end position="21"/>
    </location>
</feature>
<protein>
    <recommendedName>
        <fullName evidence="4">Lipoprotein</fullName>
    </recommendedName>
</protein>
<keyword evidence="1" id="KW-0732">Signal</keyword>
<evidence type="ECO:0000313" key="3">
    <source>
        <dbReference type="Proteomes" id="UP001500979"/>
    </source>
</evidence>
<feature type="chain" id="PRO_5047239044" description="Lipoprotein" evidence="1">
    <location>
        <begin position="22"/>
        <end position="139"/>
    </location>
</feature>
<accession>A0ABN3V6B4</accession>
<sequence length="139" mass="14711">MRARIRLAVAAVALPLLGALAACGELQQGAQEAQDGIQQAQEDLDAGAACVQAINIASFMPNFADPQQAQADAQAKVEEIRKLAEQTSDQALKQNLIDVQSSVERVANGEVTLESSAQWIGTQLEKYEQVTTTCSKVGG</sequence>
<dbReference type="PROSITE" id="PS51257">
    <property type="entry name" value="PROKAR_LIPOPROTEIN"/>
    <property type="match status" value="1"/>
</dbReference>